<dbReference type="RefSeq" id="WP_210040241.1">
    <property type="nucleotide sequence ID" value="NZ_JBHLVU010000007.1"/>
</dbReference>
<feature type="domain" description="NAD-dependent epimerase/dehydratase" evidence="1">
    <location>
        <begin position="3"/>
        <end position="158"/>
    </location>
</feature>
<dbReference type="PANTHER" id="PTHR48079">
    <property type="entry name" value="PROTEIN YEEZ"/>
    <property type="match status" value="1"/>
</dbReference>
<dbReference type="Pfam" id="PF01370">
    <property type="entry name" value="Epimerase"/>
    <property type="match status" value="1"/>
</dbReference>
<dbReference type="InterPro" id="IPR036291">
    <property type="entry name" value="NAD(P)-bd_dom_sf"/>
</dbReference>
<dbReference type="EMBL" id="JAHZIK010000073">
    <property type="protein sequence ID" value="MBW7453432.1"/>
    <property type="molecule type" value="Genomic_DNA"/>
</dbReference>
<evidence type="ECO:0000313" key="3">
    <source>
        <dbReference type="Proteomes" id="UP001519887"/>
    </source>
</evidence>
<evidence type="ECO:0000313" key="2">
    <source>
        <dbReference type="EMBL" id="MBW7453432.1"/>
    </source>
</evidence>
<organism evidence="2 3">
    <name type="scientific">Paenibacillus sepulcri</name>
    <dbReference type="NCBI Taxonomy" id="359917"/>
    <lineage>
        <taxon>Bacteria</taxon>
        <taxon>Bacillati</taxon>
        <taxon>Bacillota</taxon>
        <taxon>Bacilli</taxon>
        <taxon>Bacillales</taxon>
        <taxon>Paenibacillaceae</taxon>
        <taxon>Paenibacillus</taxon>
    </lineage>
</organism>
<dbReference type="PANTHER" id="PTHR48079:SF6">
    <property type="entry name" value="NAD(P)-BINDING DOMAIN-CONTAINING PROTEIN-RELATED"/>
    <property type="match status" value="1"/>
</dbReference>
<evidence type="ECO:0000259" key="1">
    <source>
        <dbReference type="Pfam" id="PF01370"/>
    </source>
</evidence>
<name>A0ABS7BXQ7_9BACL</name>
<protein>
    <submittedName>
        <fullName evidence="2">NAD(P)-dependent oxidoreductase</fullName>
    </submittedName>
</protein>
<accession>A0ABS7BXQ7</accession>
<dbReference type="SUPFAM" id="SSF51735">
    <property type="entry name" value="NAD(P)-binding Rossmann-fold domains"/>
    <property type="match status" value="1"/>
</dbReference>
<reference evidence="2 3" key="1">
    <citation type="submission" date="2021-07" db="EMBL/GenBank/DDBJ databases">
        <title>Paenibacillus radiodurans sp. nov., isolated from the southeastern edge of Tengger Desert.</title>
        <authorList>
            <person name="Zhang G."/>
        </authorList>
    </citation>
    <scope>NUCLEOTIDE SEQUENCE [LARGE SCALE GENOMIC DNA]</scope>
    <source>
        <strain evidence="2 3">CCM 7311</strain>
    </source>
</reference>
<dbReference type="Proteomes" id="UP001519887">
    <property type="component" value="Unassembled WGS sequence"/>
</dbReference>
<sequence>MKIFVTGGTGNIGQNVTKALLAAGHEIVLLTRTPDRIPYYQTLPNITLVQGNILELDVMEKALQGCDAVIHVALGWGNDPVEMLEHDTKVTLFLADAAERAGLHKFIYTSSTAAMGDLRDGMDETAQLLPGNLYGATKAASEMYLMGFNRYYNGQGVNGTKTKIARNVIRPGYIFSNPAYEGGASQSDVRFLNLAKAVLQNEDLTFNKFDGTQFLSGRQIAELYVKLLESDFNNETFMALGKKFVSWAEIAQLAIDLTGSSSKIIISNADEERKRSYYNASKMEIVFGLSFEGDEDLKDHIQWNIDRARKILAGEQVHDVYHVW</sequence>
<gene>
    <name evidence="2" type="ORF">K0U00_05205</name>
</gene>
<proteinExistence type="predicted"/>
<keyword evidence="3" id="KW-1185">Reference proteome</keyword>
<dbReference type="Gene3D" id="3.40.50.720">
    <property type="entry name" value="NAD(P)-binding Rossmann-like Domain"/>
    <property type="match status" value="1"/>
</dbReference>
<dbReference type="InterPro" id="IPR001509">
    <property type="entry name" value="Epimerase_deHydtase"/>
</dbReference>
<dbReference type="InterPro" id="IPR051783">
    <property type="entry name" value="NAD(P)-dependent_oxidoreduct"/>
</dbReference>
<comment type="caution">
    <text evidence="2">The sequence shown here is derived from an EMBL/GenBank/DDBJ whole genome shotgun (WGS) entry which is preliminary data.</text>
</comment>